<dbReference type="EMBL" id="JEMX01000009">
    <property type="protein sequence ID" value="EXI82830.1"/>
    <property type="molecule type" value="Genomic_DNA"/>
</dbReference>
<sequence>MRPRNEEASMLSRELDILMGERQRLLEVVGAAAALIASLDSRALPPTAVKSADLVATSINALSDETLRDALAAVRAEIEDGEPDDGEREGERVVSH</sequence>
<name>A0A011Q0Y0_9PROT</name>
<dbReference type="AlphaFoldDB" id="A0A011Q0Y0"/>
<proteinExistence type="predicted"/>
<accession>A0A011Q0Y0</accession>
<evidence type="ECO:0000313" key="2">
    <source>
        <dbReference type="EMBL" id="EXI82830.1"/>
    </source>
</evidence>
<evidence type="ECO:0000256" key="1">
    <source>
        <dbReference type="SAM" id="MobiDB-lite"/>
    </source>
</evidence>
<dbReference type="STRING" id="1454003.AW10_00279"/>
<feature type="compositionally biased region" description="Acidic residues" evidence="1">
    <location>
        <begin position="79"/>
        <end position="88"/>
    </location>
</feature>
<dbReference type="PATRIC" id="fig|1454003.3.peg.288"/>
<feature type="region of interest" description="Disordered" evidence="1">
    <location>
        <begin position="77"/>
        <end position="96"/>
    </location>
</feature>
<evidence type="ECO:0000313" key="3">
    <source>
        <dbReference type="Proteomes" id="UP000021816"/>
    </source>
</evidence>
<organism evidence="2 3">
    <name type="scientific">Candidatus Accumulibacter appositus</name>
    <dbReference type="NCBI Taxonomy" id="1454003"/>
    <lineage>
        <taxon>Bacteria</taxon>
        <taxon>Pseudomonadati</taxon>
        <taxon>Pseudomonadota</taxon>
        <taxon>Betaproteobacteria</taxon>
        <taxon>Candidatus Accumulibacter</taxon>
    </lineage>
</organism>
<comment type="caution">
    <text evidence="2">The sequence shown here is derived from an EMBL/GenBank/DDBJ whole genome shotgun (WGS) entry which is preliminary data.</text>
</comment>
<gene>
    <name evidence="2" type="ORF">AW10_00279</name>
</gene>
<protein>
    <submittedName>
        <fullName evidence="2">Uncharacterized protein</fullName>
    </submittedName>
</protein>
<reference evidence="2 3" key="1">
    <citation type="submission" date="2014-02" db="EMBL/GenBank/DDBJ databases">
        <title>Expanding our view of genomic diversity in Candidatus Accumulibacter clades.</title>
        <authorList>
            <person name="Skennerton C.T."/>
            <person name="Barr J.J."/>
            <person name="Slater F.R."/>
            <person name="Bond P.L."/>
            <person name="Tyson G.W."/>
        </authorList>
    </citation>
    <scope>NUCLEOTIDE SEQUENCE [LARGE SCALE GENOMIC DNA]</scope>
    <source>
        <strain evidence="3">BA-92</strain>
    </source>
</reference>
<dbReference type="Proteomes" id="UP000021816">
    <property type="component" value="Unassembled WGS sequence"/>
</dbReference>